<feature type="compositionally biased region" description="Pro residues" evidence="1">
    <location>
        <begin position="14"/>
        <end position="26"/>
    </location>
</feature>
<feature type="domain" description="LysR substrate-binding" evidence="2">
    <location>
        <begin position="108"/>
        <end position="161"/>
    </location>
</feature>
<proteinExistence type="predicted"/>
<feature type="compositionally biased region" description="Basic residues" evidence="1">
    <location>
        <begin position="75"/>
        <end position="91"/>
    </location>
</feature>
<accession>T1B2A5</accession>
<feature type="non-terminal residue" evidence="3">
    <location>
        <position position="163"/>
    </location>
</feature>
<dbReference type="InterPro" id="IPR005119">
    <property type="entry name" value="LysR_subst-bd"/>
</dbReference>
<evidence type="ECO:0000256" key="1">
    <source>
        <dbReference type="SAM" id="MobiDB-lite"/>
    </source>
</evidence>
<organism evidence="3">
    <name type="scientific">mine drainage metagenome</name>
    <dbReference type="NCBI Taxonomy" id="410659"/>
    <lineage>
        <taxon>unclassified sequences</taxon>
        <taxon>metagenomes</taxon>
        <taxon>ecological metagenomes</taxon>
    </lineage>
</organism>
<reference evidence="3" key="1">
    <citation type="submission" date="2013-08" db="EMBL/GenBank/DDBJ databases">
        <authorList>
            <person name="Mendez C."/>
            <person name="Richter M."/>
            <person name="Ferrer M."/>
            <person name="Sanchez J."/>
        </authorList>
    </citation>
    <scope>NUCLEOTIDE SEQUENCE</scope>
</reference>
<sequence>GRAGGDRRLSGAGPHPPAARPAPLPRSTPHGPHLRRGRPVAGGFESRCERRSRRRHRAGPGGSEPEQPALPRAPARPRRAGSAPRRPRPRPGARLLAPAPRGADADQPRHPGYWNDLLQRLEDEGIHPRTMPVTQVELTKRFVEEGLGVSFLPERSVRRELLE</sequence>
<evidence type="ECO:0000313" key="3">
    <source>
        <dbReference type="EMBL" id="EQD62688.1"/>
    </source>
</evidence>
<comment type="caution">
    <text evidence="3">The sequence shown here is derived from an EMBL/GenBank/DDBJ whole genome shotgun (WGS) entry which is preliminary data.</text>
</comment>
<protein>
    <recommendedName>
        <fullName evidence="2">LysR substrate-binding domain-containing protein</fullName>
    </recommendedName>
</protein>
<feature type="non-terminal residue" evidence="3">
    <location>
        <position position="1"/>
    </location>
</feature>
<dbReference type="Gene3D" id="3.40.190.290">
    <property type="match status" value="1"/>
</dbReference>
<name>T1B2A5_9ZZZZ</name>
<gene>
    <name evidence="3" type="ORF">B1A_09443</name>
</gene>
<dbReference type="Pfam" id="PF03466">
    <property type="entry name" value="LysR_substrate"/>
    <property type="match status" value="1"/>
</dbReference>
<dbReference type="EMBL" id="AUZX01006734">
    <property type="protein sequence ID" value="EQD62688.1"/>
    <property type="molecule type" value="Genomic_DNA"/>
</dbReference>
<evidence type="ECO:0000259" key="2">
    <source>
        <dbReference type="Pfam" id="PF03466"/>
    </source>
</evidence>
<reference evidence="3" key="2">
    <citation type="journal article" date="2014" name="ISME J.">
        <title>Microbial stratification in low pH oxic and suboxic macroscopic growths along an acid mine drainage.</title>
        <authorList>
            <person name="Mendez-Garcia C."/>
            <person name="Mesa V."/>
            <person name="Sprenger R.R."/>
            <person name="Richter M."/>
            <person name="Diez M.S."/>
            <person name="Solano J."/>
            <person name="Bargiela R."/>
            <person name="Golyshina O.V."/>
            <person name="Manteca A."/>
            <person name="Ramos J.L."/>
            <person name="Gallego J.R."/>
            <person name="Llorente I."/>
            <person name="Martins Dos Santos V.A."/>
            <person name="Jensen O.N."/>
            <person name="Pelaez A.I."/>
            <person name="Sanchez J."/>
            <person name="Ferrer M."/>
        </authorList>
    </citation>
    <scope>NUCLEOTIDE SEQUENCE</scope>
</reference>
<dbReference type="AlphaFoldDB" id="T1B2A5"/>
<feature type="region of interest" description="Disordered" evidence="1">
    <location>
        <begin position="1"/>
        <end position="113"/>
    </location>
</feature>
<feature type="compositionally biased region" description="Low complexity" evidence="1">
    <location>
        <begin position="92"/>
        <end position="102"/>
    </location>
</feature>